<accession>A0ABN8TYD8</accession>
<feature type="transmembrane region" description="Helical" evidence="1">
    <location>
        <begin position="236"/>
        <end position="254"/>
    </location>
</feature>
<evidence type="ECO:0000256" key="1">
    <source>
        <dbReference type="SAM" id="Phobius"/>
    </source>
</evidence>
<organism evidence="3 4">
    <name type="scientific">Paenibacillus melissococcoides</name>
    <dbReference type="NCBI Taxonomy" id="2912268"/>
    <lineage>
        <taxon>Bacteria</taxon>
        <taxon>Bacillati</taxon>
        <taxon>Bacillota</taxon>
        <taxon>Bacilli</taxon>
        <taxon>Bacillales</taxon>
        <taxon>Paenibacillaceae</taxon>
        <taxon>Paenibacillus</taxon>
    </lineage>
</organism>
<evidence type="ECO:0000259" key="2">
    <source>
        <dbReference type="Pfam" id="PF07670"/>
    </source>
</evidence>
<keyword evidence="1" id="KW-0812">Transmembrane</keyword>
<keyword evidence="4" id="KW-1185">Reference proteome</keyword>
<protein>
    <submittedName>
        <fullName evidence="3">Nucleoside recognition domain-containing protein</fullName>
    </submittedName>
</protein>
<feature type="transmembrane region" description="Helical" evidence="1">
    <location>
        <begin position="154"/>
        <end position="176"/>
    </location>
</feature>
<keyword evidence="1" id="KW-1133">Transmembrane helix</keyword>
<proteinExistence type="predicted"/>
<feature type="transmembrane region" description="Helical" evidence="1">
    <location>
        <begin position="128"/>
        <end position="148"/>
    </location>
</feature>
<sequence length="415" mass="45718">MFSFRTSPASQRLSTLIMGGSAVLLVLCIIAYPDKSFQASLQGLKVWWTIIFPALLPFLILSEMLKAYGWVHGIGVLLDPFMRTLFRLPGIGGWAWSVGWTAGYPAGAEAVVRMRKDNELSRLEAERLLGLTHAASPIFMIAVVGVGFLQQAELGLVIAVVHWVSSLFMMLIVRWAGAFHPAAERIPIRRTAAAAPKPLWKRMLQAMEQSHRRDGRAFGRLLGDAVTSSVQTLMMIGGYIMMFSVIVRVLRLAIPQEFGAYLLNGLFEVNLGAYSLGSAAFRSPLVQTALIGAVIAWSGVSAHLQVHSLTRGTDLRYSRFFLMRLLHAGSAFLLTFVLWHPLHRLLRLAPPEQTAFRLLDAENGLTQEPSSWIQSIAGLASAPGWLQSLALVPVLCILLLIGMAISLLIGRWKRI</sequence>
<dbReference type="Proteomes" id="UP001154322">
    <property type="component" value="Unassembled WGS sequence"/>
</dbReference>
<feature type="transmembrane region" description="Helical" evidence="1">
    <location>
        <begin position="321"/>
        <end position="342"/>
    </location>
</feature>
<reference evidence="3" key="1">
    <citation type="submission" date="2022-06" db="EMBL/GenBank/DDBJ databases">
        <authorList>
            <person name="Dietemann V."/>
            <person name="Ory F."/>
            <person name="Dainat B."/>
            <person name="Oberhansli S."/>
        </authorList>
    </citation>
    <scope>NUCLEOTIDE SEQUENCE</scope>
    <source>
        <strain evidence="3">Ena-SAMPLE-TAB-26-04-2022-14:26:32:270-5432</strain>
    </source>
</reference>
<feature type="transmembrane region" description="Helical" evidence="1">
    <location>
        <begin position="12"/>
        <end position="32"/>
    </location>
</feature>
<dbReference type="RefSeq" id="WP_261944724.1">
    <property type="nucleotide sequence ID" value="NZ_CALYLO010000001.1"/>
</dbReference>
<feature type="transmembrane region" description="Helical" evidence="1">
    <location>
        <begin position="85"/>
        <end position="107"/>
    </location>
</feature>
<gene>
    <name evidence="3" type="ORF">WJ0W_000944</name>
</gene>
<evidence type="ECO:0000313" key="3">
    <source>
        <dbReference type="EMBL" id="CAH8243704.1"/>
    </source>
</evidence>
<dbReference type="InterPro" id="IPR011642">
    <property type="entry name" value="Gate_dom"/>
</dbReference>
<dbReference type="Pfam" id="PF07670">
    <property type="entry name" value="Gate"/>
    <property type="match status" value="1"/>
</dbReference>
<name>A0ABN8TYD8_9BACL</name>
<comment type="caution">
    <text evidence="3">The sequence shown here is derived from an EMBL/GenBank/DDBJ whole genome shotgun (WGS) entry which is preliminary data.</text>
</comment>
<feature type="transmembrane region" description="Helical" evidence="1">
    <location>
        <begin position="389"/>
        <end position="409"/>
    </location>
</feature>
<dbReference type="EMBL" id="CALYLO010000001">
    <property type="protein sequence ID" value="CAH8243704.1"/>
    <property type="molecule type" value="Genomic_DNA"/>
</dbReference>
<feature type="transmembrane region" description="Helical" evidence="1">
    <location>
        <begin position="44"/>
        <end position="65"/>
    </location>
</feature>
<keyword evidence="1" id="KW-0472">Membrane</keyword>
<evidence type="ECO:0000313" key="4">
    <source>
        <dbReference type="Proteomes" id="UP001154322"/>
    </source>
</evidence>
<feature type="transmembrane region" description="Helical" evidence="1">
    <location>
        <begin position="274"/>
        <end position="300"/>
    </location>
</feature>
<feature type="domain" description="Nucleoside transporter/FeoB GTPase Gate" evidence="2">
    <location>
        <begin position="50"/>
        <end position="141"/>
    </location>
</feature>